<dbReference type="SUPFAM" id="SSF51735">
    <property type="entry name" value="NAD(P)-binding Rossmann-fold domains"/>
    <property type="match status" value="1"/>
</dbReference>
<accession>A0A6A7B4A4</accession>
<dbReference type="CDD" id="cd08233">
    <property type="entry name" value="butanediol_DH_like"/>
    <property type="match status" value="1"/>
</dbReference>
<dbReference type="Pfam" id="PF00107">
    <property type="entry name" value="ADH_zinc_N"/>
    <property type="match status" value="1"/>
</dbReference>
<dbReference type="GO" id="GO:0008270">
    <property type="term" value="F:zinc ion binding"/>
    <property type="evidence" value="ECO:0007669"/>
    <property type="project" value="InterPro"/>
</dbReference>
<dbReference type="InterPro" id="IPR002328">
    <property type="entry name" value="ADH_Zn_CS"/>
</dbReference>
<dbReference type="SUPFAM" id="SSF50129">
    <property type="entry name" value="GroES-like"/>
    <property type="match status" value="1"/>
</dbReference>
<protein>
    <recommendedName>
        <fullName evidence="7">Enoyl reductase (ER) domain-containing protein</fullName>
    </recommendedName>
</protein>
<evidence type="ECO:0000256" key="5">
    <source>
        <dbReference type="ARBA" id="ARBA00023002"/>
    </source>
</evidence>
<sequence length="356" mass="38630">MRALRYYGAKDIRLEHDIPEPICDAHQVKIRPSFCGICGSDLHLYCTADVLPFKDTPHPITGETWPVTLGHEFSGDIVEVGAQVRKDLQVGDRVAVQPTICCKQCVSCKEGFTNCCDSFGFIGIMGWGGGLSDRVCVDAQFVFKLPETIPSDIGALVEPLAVAWHAVEQSTAKAGDNILIIGAGPIGLAILQCLKAFETGQVIVAEVAQNRRDLAIQFGATAVIDAKDEDVVSRCRMLCNDQGPEVAFDCAGVAASINSACLSVRSRGTVVNVAKWDTEIPFNPDNLLIGEKRLVSALSYTTTDFERVINALGKGSMDAEKMITRKITIDRVVEDGILGLLHEKDRDIKILVDVRK</sequence>
<dbReference type="SMART" id="SM00829">
    <property type="entry name" value="PKS_ER"/>
    <property type="match status" value="1"/>
</dbReference>
<dbReference type="Gene3D" id="3.90.180.10">
    <property type="entry name" value="Medium-chain alcohol dehydrogenases, catalytic domain"/>
    <property type="match status" value="1"/>
</dbReference>
<gene>
    <name evidence="8" type="ORF">T440DRAFT_499292</name>
</gene>
<evidence type="ECO:0000256" key="2">
    <source>
        <dbReference type="ARBA" id="ARBA00008072"/>
    </source>
</evidence>
<evidence type="ECO:0000256" key="3">
    <source>
        <dbReference type="ARBA" id="ARBA00022723"/>
    </source>
</evidence>
<feature type="domain" description="Enoyl reductase (ER)" evidence="7">
    <location>
        <begin position="8"/>
        <end position="329"/>
    </location>
</feature>
<keyword evidence="5" id="KW-0560">Oxidoreductase</keyword>
<keyword evidence="3 6" id="KW-0479">Metal-binding</keyword>
<dbReference type="EMBL" id="MU006308">
    <property type="protein sequence ID" value="KAF2850054.1"/>
    <property type="molecule type" value="Genomic_DNA"/>
</dbReference>
<dbReference type="GO" id="GO:0000721">
    <property type="term" value="F:(R,R)-butanediol dehydrogenase activity"/>
    <property type="evidence" value="ECO:0007669"/>
    <property type="project" value="TreeGrafter"/>
</dbReference>
<evidence type="ECO:0000313" key="9">
    <source>
        <dbReference type="Proteomes" id="UP000799423"/>
    </source>
</evidence>
<dbReference type="InterPro" id="IPR013149">
    <property type="entry name" value="ADH-like_C"/>
</dbReference>
<name>A0A6A7B4A4_9PLEO</name>
<dbReference type="Pfam" id="PF08240">
    <property type="entry name" value="ADH_N"/>
    <property type="match status" value="1"/>
</dbReference>
<dbReference type="InterPro" id="IPR036291">
    <property type="entry name" value="NAD(P)-bd_dom_sf"/>
</dbReference>
<dbReference type="PROSITE" id="PS00059">
    <property type="entry name" value="ADH_ZINC"/>
    <property type="match status" value="1"/>
</dbReference>
<dbReference type="InterPro" id="IPR011032">
    <property type="entry name" value="GroES-like_sf"/>
</dbReference>
<comment type="similarity">
    <text evidence="2 6">Belongs to the zinc-containing alcohol dehydrogenase family.</text>
</comment>
<evidence type="ECO:0000259" key="7">
    <source>
        <dbReference type="SMART" id="SM00829"/>
    </source>
</evidence>
<evidence type="ECO:0000256" key="4">
    <source>
        <dbReference type="ARBA" id="ARBA00022833"/>
    </source>
</evidence>
<dbReference type="Proteomes" id="UP000799423">
    <property type="component" value="Unassembled WGS sequence"/>
</dbReference>
<evidence type="ECO:0000256" key="6">
    <source>
        <dbReference type="RuleBase" id="RU361277"/>
    </source>
</evidence>
<proteinExistence type="inferred from homology"/>
<organism evidence="8 9">
    <name type="scientific">Plenodomus tracheiphilus IPT5</name>
    <dbReference type="NCBI Taxonomy" id="1408161"/>
    <lineage>
        <taxon>Eukaryota</taxon>
        <taxon>Fungi</taxon>
        <taxon>Dikarya</taxon>
        <taxon>Ascomycota</taxon>
        <taxon>Pezizomycotina</taxon>
        <taxon>Dothideomycetes</taxon>
        <taxon>Pleosporomycetidae</taxon>
        <taxon>Pleosporales</taxon>
        <taxon>Pleosporineae</taxon>
        <taxon>Leptosphaeriaceae</taxon>
        <taxon>Plenodomus</taxon>
    </lineage>
</organism>
<dbReference type="GO" id="GO:0005737">
    <property type="term" value="C:cytoplasm"/>
    <property type="evidence" value="ECO:0007669"/>
    <property type="project" value="TreeGrafter"/>
</dbReference>
<dbReference type="PANTHER" id="PTHR43161:SF23">
    <property type="entry name" value="(R,R)-BUTANEDIOL DEHYDROGENASE-RELATED"/>
    <property type="match status" value="1"/>
</dbReference>
<evidence type="ECO:0000256" key="1">
    <source>
        <dbReference type="ARBA" id="ARBA00001947"/>
    </source>
</evidence>
<dbReference type="InterPro" id="IPR013154">
    <property type="entry name" value="ADH-like_N"/>
</dbReference>
<dbReference type="Gene3D" id="3.40.50.720">
    <property type="entry name" value="NAD(P)-binding Rossmann-like Domain"/>
    <property type="match status" value="1"/>
</dbReference>
<dbReference type="GO" id="GO:0034079">
    <property type="term" value="P:butanediol biosynthetic process"/>
    <property type="evidence" value="ECO:0007669"/>
    <property type="project" value="TreeGrafter"/>
</dbReference>
<keyword evidence="4 6" id="KW-0862">Zinc</keyword>
<dbReference type="InterPro" id="IPR020843">
    <property type="entry name" value="ER"/>
</dbReference>
<evidence type="ECO:0000313" key="8">
    <source>
        <dbReference type="EMBL" id="KAF2850054.1"/>
    </source>
</evidence>
<comment type="cofactor">
    <cofactor evidence="1 6">
        <name>Zn(2+)</name>
        <dbReference type="ChEBI" id="CHEBI:29105"/>
    </cofactor>
</comment>
<reference evidence="8" key="1">
    <citation type="submission" date="2020-01" db="EMBL/GenBank/DDBJ databases">
        <authorList>
            <consortium name="DOE Joint Genome Institute"/>
            <person name="Haridas S."/>
            <person name="Albert R."/>
            <person name="Binder M."/>
            <person name="Bloem J."/>
            <person name="Labutti K."/>
            <person name="Salamov A."/>
            <person name="Andreopoulos B."/>
            <person name="Baker S.E."/>
            <person name="Barry K."/>
            <person name="Bills G."/>
            <person name="Bluhm B.H."/>
            <person name="Cannon C."/>
            <person name="Castanera R."/>
            <person name="Culley D.E."/>
            <person name="Daum C."/>
            <person name="Ezra D."/>
            <person name="Gonzalez J.B."/>
            <person name="Henrissat B."/>
            <person name="Kuo A."/>
            <person name="Liang C."/>
            <person name="Lipzen A."/>
            <person name="Lutzoni F."/>
            <person name="Magnuson J."/>
            <person name="Mondo S."/>
            <person name="Nolan M."/>
            <person name="Ohm R."/>
            <person name="Pangilinan J."/>
            <person name="Park H.-J."/>
            <person name="Ramirez L."/>
            <person name="Alfaro M."/>
            <person name="Sun H."/>
            <person name="Tritt A."/>
            <person name="Yoshinaga Y."/>
            <person name="Zwiers L.-H."/>
            <person name="Turgeon B.G."/>
            <person name="Goodwin S.B."/>
            <person name="Spatafora J.W."/>
            <person name="Crous P.W."/>
            <person name="Grigoriev I.V."/>
        </authorList>
    </citation>
    <scope>NUCLEOTIDE SEQUENCE</scope>
    <source>
        <strain evidence="8">IPT5</strain>
    </source>
</reference>
<dbReference type="OrthoDB" id="3941538at2759"/>
<dbReference type="PANTHER" id="PTHR43161">
    <property type="entry name" value="SORBITOL DEHYDROGENASE"/>
    <property type="match status" value="1"/>
</dbReference>
<keyword evidence="9" id="KW-1185">Reference proteome</keyword>
<dbReference type="AlphaFoldDB" id="A0A6A7B4A4"/>